<comment type="pathway">
    <text evidence="2 8">Amino-acid biosynthesis; L-valine biosynthesis; L-valine from pyruvate: step 1/4.</text>
</comment>
<dbReference type="PANTHER" id="PTHR30239">
    <property type="entry name" value="ACETOLACTATE SYNTHASE SMALL SUBUNIT"/>
    <property type="match status" value="1"/>
</dbReference>
<dbReference type="PROSITE" id="PS51671">
    <property type="entry name" value="ACT"/>
    <property type="match status" value="1"/>
</dbReference>
<accession>A0ABP9BWF4</accession>
<keyword evidence="8" id="KW-0808">Transferase</keyword>
<sequence length="177" mass="20579">MNEDIKTFTISIYTENNIGLLNRVSAIFQRRHINIESLTTSQSEIEGVNRFVIVVNITESQAKKIVGQFEKQVEVIKAYYHTDDETIYTESCMFKIKSSLLFEEPQIQNIIKESNTRIVTVNKEFFVLEKSGRRNEIESLRRDLNVFGIMQFVRAGRIAVTKDEMKITEMLVAFNNQ</sequence>
<comment type="caution">
    <text evidence="10">The sequence shown here is derived from an EMBL/GenBank/DDBJ whole genome shotgun (WGS) entry which is preliminary data.</text>
</comment>
<evidence type="ECO:0000313" key="10">
    <source>
        <dbReference type="EMBL" id="GAA4799582.1"/>
    </source>
</evidence>
<dbReference type="InterPro" id="IPR002912">
    <property type="entry name" value="ACT_dom"/>
</dbReference>
<evidence type="ECO:0000256" key="3">
    <source>
        <dbReference type="ARBA" id="ARBA00006341"/>
    </source>
</evidence>
<evidence type="ECO:0000256" key="5">
    <source>
        <dbReference type="ARBA" id="ARBA00022605"/>
    </source>
</evidence>
<dbReference type="Pfam" id="PF10369">
    <property type="entry name" value="ALS_ss_C"/>
    <property type="match status" value="1"/>
</dbReference>
<dbReference type="Gene3D" id="3.30.70.1150">
    <property type="entry name" value="ACT-like. Chain A, domain 2"/>
    <property type="match status" value="1"/>
</dbReference>
<keyword evidence="5 8" id="KW-0028">Amino-acid biosynthesis</keyword>
<dbReference type="EC" id="2.2.1.6" evidence="8"/>
<evidence type="ECO:0000256" key="1">
    <source>
        <dbReference type="ARBA" id="ARBA00004974"/>
    </source>
</evidence>
<evidence type="ECO:0000256" key="8">
    <source>
        <dbReference type="RuleBase" id="RU368092"/>
    </source>
</evidence>
<reference evidence="11" key="1">
    <citation type="journal article" date="2019" name="Int. J. Syst. Evol. Microbiol.">
        <title>The Global Catalogue of Microorganisms (GCM) 10K type strain sequencing project: providing services to taxonomists for standard genome sequencing and annotation.</title>
        <authorList>
            <consortium name="The Broad Institute Genomics Platform"/>
            <consortium name="The Broad Institute Genome Sequencing Center for Infectious Disease"/>
            <person name="Wu L."/>
            <person name="Ma J."/>
        </authorList>
    </citation>
    <scope>NUCLEOTIDE SEQUENCE [LARGE SCALE GENOMIC DNA]</scope>
    <source>
        <strain evidence="11">JCM 18325</strain>
    </source>
</reference>
<dbReference type="NCBIfam" id="TIGR00119">
    <property type="entry name" value="acolac_sm"/>
    <property type="match status" value="1"/>
</dbReference>
<dbReference type="InterPro" id="IPR027271">
    <property type="entry name" value="Acetolactate_synth/TF_NikR_C"/>
</dbReference>
<dbReference type="InterPro" id="IPR019455">
    <property type="entry name" value="Acetolactate_synth_ssu_C"/>
</dbReference>
<dbReference type="CDD" id="cd04878">
    <property type="entry name" value="ACT_AHAS"/>
    <property type="match status" value="1"/>
</dbReference>
<organism evidence="10 11">
    <name type="scientific">Litoribaculum gwangyangense</name>
    <dbReference type="NCBI Taxonomy" id="1130722"/>
    <lineage>
        <taxon>Bacteria</taxon>
        <taxon>Pseudomonadati</taxon>
        <taxon>Bacteroidota</taxon>
        <taxon>Flavobacteriia</taxon>
        <taxon>Flavobacteriales</taxon>
        <taxon>Flavobacteriaceae</taxon>
        <taxon>Litoribaculum</taxon>
    </lineage>
</organism>
<gene>
    <name evidence="10" type="primary">ilvN</name>
    <name evidence="10" type="ORF">GCM10023330_01150</name>
</gene>
<keyword evidence="11" id="KW-1185">Reference proteome</keyword>
<evidence type="ECO:0000259" key="9">
    <source>
        <dbReference type="PROSITE" id="PS51671"/>
    </source>
</evidence>
<comment type="subunit">
    <text evidence="4 8">Dimer of large and small chains.</text>
</comment>
<dbReference type="InterPro" id="IPR054480">
    <property type="entry name" value="AHAS_small-like_ACT"/>
</dbReference>
<evidence type="ECO:0000313" key="11">
    <source>
        <dbReference type="Proteomes" id="UP001501433"/>
    </source>
</evidence>
<comment type="pathway">
    <text evidence="1 8">Amino-acid biosynthesis; L-isoleucine biosynthesis; L-isoleucine from 2-oxobutanoate: step 1/4.</text>
</comment>
<dbReference type="InterPro" id="IPR039557">
    <property type="entry name" value="AHAS_ACT"/>
</dbReference>
<proteinExistence type="inferred from homology"/>
<keyword evidence="6 8" id="KW-0100">Branched-chain amino acid biosynthesis</keyword>
<evidence type="ECO:0000256" key="2">
    <source>
        <dbReference type="ARBA" id="ARBA00005025"/>
    </source>
</evidence>
<comment type="similarity">
    <text evidence="3 8">Belongs to the acetolactate synthase small subunit family.</text>
</comment>
<dbReference type="Proteomes" id="UP001501433">
    <property type="component" value="Unassembled WGS sequence"/>
</dbReference>
<dbReference type="InterPro" id="IPR004789">
    <property type="entry name" value="Acetalactate_synth_ssu"/>
</dbReference>
<protein>
    <recommendedName>
        <fullName evidence="8">Acetolactate synthase small subunit</fullName>
        <shortName evidence="8">AHAS</shortName>
        <shortName evidence="8">ALS</shortName>
        <ecNumber evidence="8">2.2.1.6</ecNumber>
    </recommendedName>
    <alternativeName>
        <fullName evidence="8">Acetohydroxy-acid synthase small subunit</fullName>
    </alternativeName>
</protein>
<dbReference type="Pfam" id="PF22629">
    <property type="entry name" value="ACT_AHAS_ss"/>
    <property type="match status" value="1"/>
</dbReference>
<dbReference type="SUPFAM" id="SSF55021">
    <property type="entry name" value="ACT-like"/>
    <property type="match status" value="2"/>
</dbReference>
<dbReference type="EMBL" id="BAABJW010000001">
    <property type="protein sequence ID" value="GAA4799582.1"/>
    <property type="molecule type" value="Genomic_DNA"/>
</dbReference>
<evidence type="ECO:0000256" key="6">
    <source>
        <dbReference type="ARBA" id="ARBA00023304"/>
    </source>
</evidence>
<dbReference type="RefSeq" id="WP_345274993.1">
    <property type="nucleotide sequence ID" value="NZ_BAABJW010000001.1"/>
</dbReference>
<evidence type="ECO:0000256" key="7">
    <source>
        <dbReference type="ARBA" id="ARBA00048670"/>
    </source>
</evidence>
<dbReference type="InterPro" id="IPR045865">
    <property type="entry name" value="ACT-like_dom_sf"/>
</dbReference>
<feature type="domain" description="ACT" evidence="9">
    <location>
        <begin position="9"/>
        <end position="83"/>
    </location>
</feature>
<name>A0ABP9BWF4_9FLAO</name>
<dbReference type="PANTHER" id="PTHR30239:SF0">
    <property type="entry name" value="ACETOLACTATE SYNTHASE SMALL SUBUNIT 1, CHLOROPLASTIC"/>
    <property type="match status" value="1"/>
</dbReference>
<comment type="catalytic activity">
    <reaction evidence="7 8">
        <text>2 pyruvate + H(+) = (2S)-2-acetolactate + CO2</text>
        <dbReference type="Rhea" id="RHEA:25249"/>
        <dbReference type="ChEBI" id="CHEBI:15361"/>
        <dbReference type="ChEBI" id="CHEBI:15378"/>
        <dbReference type="ChEBI" id="CHEBI:16526"/>
        <dbReference type="ChEBI" id="CHEBI:58476"/>
        <dbReference type="EC" id="2.2.1.6"/>
    </reaction>
</comment>
<dbReference type="Gene3D" id="3.30.70.260">
    <property type="match status" value="1"/>
</dbReference>
<evidence type="ECO:0000256" key="4">
    <source>
        <dbReference type="ARBA" id="ARBA00011744"/>
    </source>
</evidence>
<comment type="function">
    <text evidence="8">Catalyzes the conversion of 2 pyruvate molecules into acetolactate in the first common step of the biosynthetic pathway of the branched-amino acids such as leucine, isoleucine, and valine.</text>
</comment>